<comment type="caution">
    <text evidence="1">The sequence shown here is derived from an EMBL/GenBank/DDBJ whole genome shotgun (WGS) entry which is preliminary data.</text>
</comment>
<dbReference type="PANTHER" id="PTHR13366">
    <property type="entry name" value="MALARIA ANTIGEN-RELATED"/>
    <property type="match status" value="1"/>
</dbReference>
<organism evidence="1 2">
    <name type="scientific">Castilleja foliolosa</name>
    <dbReference type="NCBI Taxonomy" id="1961234"/>
    <lineage>
        <taxon>Eukaryota</taxon>
        <taxon>Viridiplantae</taxon>
        <taxon>Streptophyta</taxon>
        <taxon>Embryophyta</taxon>
        <taxon>Tracheophyta</taxon>
        <taxon>Spermatophyta</taxon>
        <taxon>Magnoliopsida</taxon>
        <taxon>eudicotyledons</taxon>
        <taxon>Gunneridae</taxon>
        <taxon>Pentapetalae</taxon>
        <taxon>asterids</taxon>
        <taxon>lamiids</taxon>
        <taxon>Lamiales</taxon>
        <taxon>Orobanchaceae</taxon>
        <taxon>Pedicularideae</taxon>
        <taxon>Castillejinae</taxon>
        <taxon>Castilleja</taxon>
    </lineage>
</organism>
<gene>
    <name evidence="1" type="ORF">CASFOL_030841</name>
</gene>
<dbReference type="InterPro" id="IPR052107">
    <property type="entry name" value="HEAT6"/>
</dbReference>
<dbReference type="Proteomes" id="UP001632038">
    <property type="component" value="Unassembled WGS sequence"/>
</dbReference>
<sequence>MEDTEDHVHLKIAKQPKVVQWNVCHALSSLVSDKTLNLQDKDWSASVFIILLLLLQDSSNFKIRIQVVASWLYQNSGYNADL</sequence>
<proteinExistence type="predicted"/>
<name>A0ABD3C729_9LAMI</name>
<protein>
    <submittedName>
        <fullName evidence="1">Uncharacterized protein</fullName>
    </submittedName>
</protein>
<reference evidence="2" key="1">
    <citation type="journal article" date="2024" name="IScience">
        <title>Strigolactones Initiate the Formation of Haustorium-like Structures in Castilleja.</title>
        <authorList>
            <person name="Buerger M."/>
            <person name="Peterson D."/>
            <person name="Chory J."/>
        </authorList>
    </citation>
    <scope>NUCLEOTIDE SEQUENCE [LARGE SCALE GENOMIC DNA]</scope>
</reference>
<evidence type="ECO:0000313" key="1">
    <source>
        <dbReference type="EMBL" id="KAL3625387.1"/>
    </source>
</evidence>
<dbReference type="EMBL" id="JAVIJP010000052">
    <property type="protein sequence ID" value="KAL3625387.1"/>
    <property type="molecule type" value="Genomic_DNA"/>
</dbReference>
<dbReference type="PANTHER" id="PTHR13366:SF0">
    <property type="entry name" value="HEAT REPEAT-CONTAINING PROTEIN 6"/>
    <property type="match status" value="1"/>
</dbReference>
<dbReference type="AlphaFoldDB" id="A0ABD3C729"/>
<keyword evidence="2" id="KW-1185">Reference proteome</keyword>
<evidence type="ECO:0000313" key="2">
    <source>
        <dbReference type="Proteomes" id="UP001632038"/>
    </source>
</evidence>
<accession>A0ABD3C729</accession>